<comment type="similarity">
    <text evidence="1">Belongs to the AB hydrolase superfamily. MetX family.</text>
</comment>
<dbReference type="AlphaFoldDB" id="A0A176VZL8"/>
<dbReference type="PANTHER" id="PTHR32268:SF15">
    <property type="entry name" value="HOMOSERINE ACETYLTRANSFERASE FAMILY PROTEIN (AFU_ORTHOLOGUE AFUA_1G15350)"/>
    <property type="match status" value="1"/>
</dbReference>
<evidence type="ECO:0000256" key="2">
    <source>
        <dbReference type="SAM" id="MobiDB-lite"/>
    </source>
</evidence>
<accession>A0A176VZL8</accession>
<dbReference type="SUPFAM" id="SSF53474">
    <property type="entry name" value="alpha/beta-Hydrolases"/>
    <property type="match status" value="1"/>
</dbReference>
<organism evidence="5 6">
    <name type="scientific">Marchantia polymorpha subsp. ruderalis</name>
    <dbReference type="NCBI Taxonomy" id="1480154"/>
    <lineage>
        <taxon>Eukaryota</taxon>
        <taxon>Viridiplantae</taxon>
        <taxon>Streptophyta</taxon>
        <taxon>Embryophyta</taxon>
        <taxon>Marchantiophyta</taxon>
        <taxon>Marchantiopsida</taxon>
        <taxon>Marchantiidae</taxon>
        <taxon>Marchantiales</taxon>
        <taxon>Marchantiaceae</taxon>
        <taxon>Marchantia</taxon>
    </lineage>
</organism>
<feature type="domain" description="Myb/SANT-like DNA-binding" evidence="4">
    <location>
        <begin position="141"/>
        <end position="233"/>
    </location>
</feature>
<gene>
    <name evidence="5" type="ORF">AXG93_3786s1060</name>
</gene>
<feature type="compositionally biased region" description="Low complexity" evidence="2">
    <location>
        <begin position="320"/>
        <end position="333"/>
    </location>
</feature>
<dbReference type="InterPro" id="IPR044822">
    <property type="entry name" value="Myb_DNA-bind_4"/>
</dbReference>
<sequence>MMASTPDESCSRGLEMEAMASEDDVVHRAAGLVMDAMASEDDVGICAQPEFVKNHDRIRLDLGSARERGDAEMASTPNESCSQGLAVDGMASEDDVHSQGLGMDPMGSDDDVGLGPEPHVLAEQKHKKPKLDPEGGKVKDREEWSDGAISSLLDAYEEKYTKLDRGHLKGRDWEEVSSVVNGRCGAQKTAKGVMNCKYKMDTLKRRYKVEKDKKRSSGSMKSRWPWYARMEQLVEQGGDKMVAAEGSSAEDEDHLHPGIVTFILRVITPAERKTNVCMIDADVRDGADAAGEVDTAAPLTNVVVSATGTAGPVPATRPCGSSNSGSVNSRNVSPRTSDLPSAEAKPKVSQLLGFPSPAVKRPYRKRAIERGISRALSRSVRYEHTVAGIKLDPRTMTQGERESYELFDLGDFPLNEGATLRGAKLAYKTWGSLNEDSSNAILYPTWYSGRHWENDWLIGPTMTLDPSKYFIIVPNMFGNGLSTSPSNCSPPYNQARFPKVTVEDNVRAQYKLVVEKFGIRRLKLVLGWAMGAGQTFQWAVSYPDMMERILPFCGSARTSPHSVVWPFLSFSVCFKKETSMVGHWVLMGRERSVMLEGVKAALTADIGFQDGWYKEIPSKGLRAAARVYAGWGFSQAFYWNELWRDMGYTSLEDCLIGYWEGFFLDRRDPNNLLTMLWTWANGNVGLTPGFDGNLEKALASIKAKAIVISAERDLYFPPQDEAYEVKFIPNAEFRVMPGLWGHFAGAGINPIDTKYIDQVIRELLAT</sequence>
<evidence type="ECO:0000259" key="4">
    <source>
        <dbReference type="Pfam" id="PF13837"/>
    </source>
</evidence>
<evidence type="ECO:0000256" key="1">
    <source>
        <dbReference type="ARBA" id="ARBA00006886"/>
    </source>
</evidence>
<feature type="region of interest" description="Disordered" evidence="2">
    <location>
        <begin position="313"/>
        <end position="347"/>
    </location>
</feature>
<dbReference type="InterPro" id="IPR029058">
    <property type="entry name" value="AB_hydrolase_fold"/>
</dbReference>
<dbReference type="EMBL" id="LVLJ01002209">
    <property type="protein sequence ID" value="OAE26227.1"/>
    <property type="molecule type" value="Genomic_DNA"/>
</dbReference>
<dbReference type="Proteomes" id="UP000077202">
    <property type="component" value="Unassembled WGS sequence"/>
</dbReference>
<dbReference type="Gene3D" id="1.10.10.60">
    <property type="entry name" value="Homeodomain-like"/>
    <property type="match status" value="1"/>
</dbReference>
<evidence type="ECO:0000313" key="5">
    <source>
        <dbReference type="EMBL" id="OAE26227.1"/>
    </source>
</evidence>
<name>A0A176VZL8_MARPO</name>
<dbReference type="Pfam" id="PF00561">
    <property type="entry name" value="Abhydrolase_1"/>
    <property type="match status" value="1"/>
</dbReference>
<dbReference type="PANTHER" id="PTHR32268">
    <property type="entry name" value="HOMOSERINE O-ACETYLTRANSFERASE"/>
    <property type="match status" value="1"/>
</dbReference>
<comment type="caution">
    <text evidence="5">The sequence shown here is derived from an EMBL/GenBank/DDBJ whole genome shotgun (WGS) entry which is preliminary data.</text>
</comment>
<feature type="domain" description="AB hydrolase-1" evidence="3">
    <location>
        <begin position="464"/>
        <end position="546"/>
    </location>
</feature>
<proteinExistence type="inferred from homology"/>
<dbReference type="GO" id="GO:0016747">
    <property type="term" value="F:acyltransferase activity, transferring groups other than amino-acyl groups"/>
    <property type="evidence" value="ECO:0007669"/>
    <property type="project" value="InterPro"/>
</dbReference>
<evidence type="ECO:0000259" key="3">
    <source>
        <dbReference type="Pfam" id="PF00561"/>
    </source>
</evidence>
<dbReference type="InterPro" id="IPR008220">
    <property type="entry name" value="HAT_MetX-like"/>
</dbReference>
<dbReference type="InterPro" id="IPR000073">
    <property type="entry name" value="AB_hydrolase_1"/>
</dbReference>
<evidence type="ECO:0000313" key="6">
    <source>
        <dbReference type="Proteomes" id="UP000077202"/>
    </source>
</evidence>
<feature type="region of interest" description="Disordered" evidence="2">
    <location>
        <begin position="95"/>
        <end position="142"/>
    </location>
</feature>
<dbReference type="Pfam" id="PF13837">
    <property type="entry name" value="Myb_DNA-bind_4"/>
    <property type="match status" value="1"/>
</dbReference>
<dbReference type="Gene3D" id="3.40.50.1820">
    <property type="entry name" value="alpha/beta hydrolase"/>
    <property type="match status" value="1"/>
</dbReference>
<keyword evidence="6" id="KW-1185">Reference proteome</keyword>
<feature type="compositionally biased region" description="Basic and acidic residues" evidence="2">
    <location>
        <begin position="120"/>
        <end position="142"/>
    </location>
</feature>
<protein>
    <submittedName>
        <fullName evidence="5">Uncharacterized protein</fullName>
    </submittedName>
</protein>
<reference evidence="5" key="1">
    <citation type="submission" date="2016-03" db="EMBL/GenBank/DDBJ databases">
        <title>Mechanisms controlling the formation of the plant cell surface in tip-growing cells are functionally conserved among land plants.</title>
        <authorList>
            <person name="Honkanen S."/>
            <person name="Jones V.A."/>
            <person name="Morieri G."/>
            <person name="Champion C."/>
            <person name="Hetherington A.J."/>
            <person name="Kelly S."/>
            <person name="Saint-Marcoux D."/>
            <person name="Proust H."/>
            <person name="Prescott H."/>
            <person name="Dolan L."/>
        </authorList>
    </citation>
    <scope>NUCLEOTIDE SEQUENCE [LARGE SCALE GENOMIC DNA]</scope>
    <source>
        <tissue evidence="5">Whole gametophyte</tissue>
    </source>
</reference>